<evidence type="ECO:0000256" key="1">
    <source>
        <dbReference type="ARBA" id="ARBA00022679"/>
    </source>
</evidence>
<dbReference type="Gene3D" id="3.40.630.30">
    <property type="match status" value="1"/>
</dbReference>
<dbReference type="GO" id="GO:0008080">
    <property type="term" value="F:N-acetyltransferase activity"/>
    <property type="evidence" value="ECO:0007669"/>
    <property type="project" value="InterPro"/>
</dbReference>
<accession>A0AAE5W8I9</accession>
<evidence type="ECO:0000313" key="4">
    <source>
        <dbReference type="EMBL" id="PTG13982.1"/>
    </source>
</evidence>
<dbReference type="SUPFAM" id="SSF55729">
    <property type="entry name" value="Acyl-CoA N-acyltransferases (Nat)"/>
    <property type="match status" value="1"/>
</dbReference>
<dbReference type="CDD" id="cd04301">
    <property type="entry name" value="NAT_SF"/>
    <property type="match status" value="1"/>
</dbReference>
<dbReference type="PROSITE" id="PS51186">
    <property type="entry name" value="GNAT"/>
    <property type="match status" value="1"/>
</dbReference>
<dbReference type="Proteomes" id="UP000242704">
    <property type="component" value="Unassembled WGS sequence"/>
</dbReference>
<dbReference type="PANTHER" id="PTHR43626:SF4">
    <property type="entry name" value="GCN5-RELATED N-ACETYLTRANSFERASE 2, CHLOROPLASTIC"/>
    <property type="match status" value="1"/>
</dbReference>
<sequence>MIHLQFKTDLTNDEAIALAHVYHSVGWRRHTPENISLIYHRSTHIVLAYDDHQIIGYGRALSDGVFNAAIYDIVVRPSYQNQGIGQRLVHQLVEVLGPLSCIHLISTLGNETFYTHCGFKKLTTGMAIYQNPELASQYLE</sequence>
<evidence type="ECO:0000256" key="2">
    <source>
        <dbReference type="ARBA" id="ARBA00023315"/>
    </source>
</evidence>
<dbReference type="InterPro" id="IPR016181">
    <property type="entry name" value="Acyl_CoA_acyltransferase"/>
</dbReference>
<keyword evidence="1" id="KW-0808">Transferase</keyword>
<reference evidence="4 5" key="1">
    <citation type="journal article" date="2016" name="Front. Microbiol.">
        <title>Comprehensive Phylogenetic Analysis of Bovine Non-aureus Staphylococci Species Based on Whole-Genome Sequencing.</title>
        <authorList>
            <person name="Naushad S."/>
            <person name="Barkema H.W."/>
            <person name="Luby C."/>
            <person name="Condas L.A."/>
            <person name="Nobrega D.B."/>
            <person name="Carson D.A."/>
            <person name="De Buck J."/>
        </authorList>
    </citation>
    <scope>NUCLEOTIDE SEQUENCE [LARGE SCALE GENOMIC DNA]</scope>
    <source>
        <strain evidence="4 5">SNUC 505</strain>
    </source>
</reference>
<dbReference type="AlphaFoldDB" id="A0AAE5W8I9"/>
<dbReference type="RefSeq" id="WP_107360660.1">
    <property type="nucleotide sequence ID" value="NZ_JAHSUP010000004.1"/>
</dbReference>
<keyword evidence="2" id="KW-0012">Acyltransferase</keyword>
<protein>
    <submittedName>
        <fullName evidence="4">GNAT family N-acetyltransferase</fullName>
    </submittedName>
</protein>
<evidence type="ECO:0000259" key="3">
    <source>
        <dbReference type="PROSITE" id="PS51186"/>
    </source>
</evidence>
<dbReference type="InterPro" id="IPR000182">
    <property type="entry name" value="GNAT_dom"/>
</dbReference>
<proteinExistence type="predicted"/>
<dbReference type="GO" id="GO:0005737">
    <property type="term" value="C:cytoplasm"/>
    <property type="evidence" value="ECO:0007669"/>
    <property type="project" value="TreeGrafter"/>
</dbReference>
<feature type="domain" description="N-acetyltransferase" evidence="3">
    <location>
        <begin position="1"/>
        <end position="140"/>
    </location>
</feature>
<organism evidence="4 5">
    <name type="scientific">Staphylococcus chromogenes</name>
    <name type="common">Staphylococcus hyicus subsp. chromogenes</name>
    <dbReference type="NCBI Taxonomy" id="46126"/>
    <lineage>
        <taxon>Bacteria</taxon>
        <taxon>Bacillati</taxon>
        <taxon>Bacillota</taxon>
        <taxon>Bacilli</taxon>
        <taxon>Bacillales</taxon>
        <taxon>Staphylococcaceae</taxon>
        <taxon>Staphylococcus</taxon>
    </lineage>
</organism>
<dbReference type="EMBL" id="PZBZ01000030">
    <property type="protein sequence ID" value="PTG13982.1"/>
    <property type="molecule type" value="Genomic_DNA"/>
</dbReference>
<evidence type="ECO:0000313" key="5">
    <source>
        <dbReference type="Proteomes" id="UP000242704"/>
    </source>
</evidence>
<dbReference type="InterPro" id="IPR045039">
    <property type="entry name" value="NSI-like"/>
</dbReference>
<gene>
    <name evidence="4" type="ORF">BU653_06605</name>
</gene>
<dbReference type="Pfam" id="PF00583">
    <property type="entry name" value="Acetyltransf_1"/>
    <property type="match status" value="1"/>
</dbReference>
<name>A0AAE5W8I9_STACR</name>
<comment type="caution">
    <text evidence="4">The sequence shown here is derived from an EMBL/GenBank/DDBJ whole genome shotgun (WGS) entry which is preliminary data.</text>
</comment>
<dbReference type="PANTHER" id="PTHR43626">
    <property type="entry name" value="ACYL-COA N-ACYLTRANSFERASE"/>
    <property type="match status" value="1"/>
</dbReference>